<dbReference type="PANTHER" id="PTHR32063:SF13">
    <property type="entry name" value="MULTIDRUG EFFLUX PUMP SUBUNIT ACRB-RELATED"/>
    <property type="match status" value="1"/>
</dbReference>
<dbReference type="SUPFAM" id="SSF82866">
    <property type="entry name" value="Multidrug efflux transporter AcrB transmembrane domain"/>
    <property type="match status" value="2"/>
</dbReference>
<dbReference type="GO" id="GO:0009636">
    <property type="term" value="P:response to toxic substance"/>
    <property type="evidence" value="ECO:0007669"/>
    <property type="project" value="UniProtKB-ARBA"/>
</dbReference>
<organism evidence="11 12">
    <name type="scientific">Laribacter hongkongensis</name>
    <dbReference type="NCBI Taxonomy" id="168471"/>
    <lineage>
        <taxon>Bacteria</taxon>
        <taxon>Pseudomonadati</taxon>
        <taxon>Pseudomonadota</taxon>
        <taxon>Betaproteobacteria</taxon>
        <taxon>Neisseriales</taxon>
        <taxon>Aquaspirillaceae</taxon>
        <taxon>Laribacter</taxon>
    </lineage>
</organism>
<evidence type="ECO:0000256" key="1">
    <source>
        <dbReference type="ARBA" id="ARBA00004429"/>
    </source>
</evidence>
<comment type="caution">
    <text evidence="11">The sequence shown here is derived from an EMBL/GenBank/DDBJ whole genome shotgun (WGS) entry which is preliminary data.</text>
</comment>
<keyword evidence="3 9" id="KW-0813">Transport</keyword>
<gene>
    <name evidence="11" type="ORF">LH440_08315</name>
</gene>
<proteinExistence type="inferred from homology"/>
<evidence type="ECO:0000256" key="3">
    <source>
        <dbReference type="ARBA" id="ARBA00022448"/>
    </source>
</evidence>
<feature type="transmembrane region" description="Helical" evidence="9">
    <location>
        <begin position="366"/>
        <end position="390"/>
    </location>
</feature>
<evidence type="ECO:0000256" key="4">
    <source>
        <dbReference type="ARBA" id="ARBA00022475"/>
    </source>
</evidence>
<name>A0ABD4SQK4_9NEIS</name>
<evidence type="ECO:0000256" key="6">
    <source>
        <dbReference type="ARBA" id="ARBA00022692"/>
    </source>
</evidence>
<keyword evidence="4" id="KW-1003">Cell membrane</keyword>
<keyword evidence="7 9" id="KW-1133">Transmembrane helix</keyword>
<dbReference type="FunFam" id="3.30.70.1430:FF:000001">
    <property type="entry name" value="Efflux pump membrane transporter"/>
    <property type="match status" value="1"/>
</dbReference>
<feature type="transmembrane region" description="Helical" evidence="9">
    <location>
        <begin position="877"/>
        <end position="894"/>
    </location>
</feature>
<comment type="similarity">
    <text evidence="2 9">Belongs to the resistance-nodulation-cell division (RND) (TC 2.A.6) family.</text>
</comment>
<keyword evidence="6 9" id="KW-0812">Transmembrane</keyword>
<dbReference type="FunFam" id="3.30.2090.10:FF:000001">
    <property type="entry name" value="Efflux pump membrane transporter"/>
    <property type="match status" value="1"/>
</dbReference>
<evidence type="ECO:0000256" key="2">
    <source>
        <dbReference type="ARBA" id="ARBA00010942"/>
    </source>
</evidence>
<dbReference type="PRINTS" id="PR00702">
    <property type="entry name" value="ACRIFLAVINRP"/>
</dbReference>
<evidence type="ECO:0000313" key="12">
    <source>
        <dbReference type="Proteomes" id="UP001200247"/>
    </source>
</evidence>
<evidence type="ECO:0000256" key="10">
    <source>
        <dbReference type="SAM" id="MobiDB-lite"/>
    </source>
</evidence>
<dbReference type="PANTHER" id="PTHR32063">
    <property type="match status" value="1"/>
</dbReference>
<dbReference type="GO" id="GO:0005886">
    <property type="term" value="C:plasma membrane"/>
    <property type="evidence" value="ECO:0007669"/>
    <property type="project" value="UniProtKB-SubCell"/>
</dbReference>
<comment type="subcellular location">
    <subcellularLocation>
        <location evidence="1 9">Cell inner membrane</location>
        <topology evidence="1 9">Multi-pass membrane protein</topology>
    </subcellularLocation>
</comment>
<feature type="transmembrane region" description="Helical" evidence="9">
    <location>
        <begin position="542"/>
        <end position="562"/>
    </location>
</feature>
<evidence type="ECO:0000256" key="5">
    <source>
        <dbReference type="ARBA" id="ARBA00022519"/>
    </source>
</evidence>
<feature type="transmembrane region" description="Helical" evidence="9">
    <location>
        <begin position="470"/>
        <end position="497"/>
    </location>
</feature>
<feature type="region of interest" description="Disordered" evidence="10">
    <location>
        <begin position="1045"/>
        <end position="1065"/>
    </location>
</feature>
<protein>
    <recommendedName>
        <fullName evidence="9">Efflux pump membrane transporter</fullName>
    </recommendedName>
</protein>
<evidence type="ECO:0000256" key="7">
    <source>
        <dbReference type="ARBA" id="ARBA00022989"/>
    </source>
</evidence>
<dbReference type="Gene3D" id="3.30.70.1320">
    <property type="entry name" value="Multidrug efflux transporter AcrB pore domain like"/>
    <property type="match status" value="1"/>
</dbReference>
<comment type="caution">
    <text evidence="9">Lacks conserved residue(s) required for the propagation of feature annotation.</text>
</comment>
<dbReference type="SUPFAM" id="SSF82714">
    <property type="entry name" value="Multidrug efflux transporter AcrB TolC docking domain, DN and DC subdomains"/>
    <property type="match status" value="2"/>
</dbReference>
<dbReference type="NCBIfam" id="TIGR00915">
    <property type="entry name" value="2A0602"/>
    <property type="match status" value="1"/>
</dbReference>
<dbReference type="EMBL" id="JAJAXM010000012">
    <property type="protein sequence ID" value="MCG9025903.1"/>
    <property type="molecule type" value="Genomic_DNA"/>
</dbReference>
<feature type="transmembrane region" description="Helical" evidence="9">
    <location>
        <begin position="340"/>
        <end position="359"/>
    </location>
</feature>
<evidence type="ECO:0000256" key="8">
    <source>
        <dbReference type="ARBA" id="ARBA00023136"/>
    </source>
</evidence>
<dbReference type="Gene3D" id="3.30.70.1430">
    <property type="entry name" value="Multidrug efflux transporter AcrB pore domain"/>
    <property type="match status" value="2"/>
</dbReference>
<feature type="transmembrane region" description="Helical" evidence="9">
    <location>
        <begin position="12"/>
        <end position="32"/>
    </location>
</feature>
<dbReference type="InterPro" id="IPR027463">
    <property type="entry name" value="AcrB_DN_DC_subdom"/>
</dbReference>
<dbReference type="GO" id="GO:0055085">
    <property type="term" value="P:transmembrane transport"/>
    <property type="evidence" value="ECO:0007669"/>
    <property type="project" value="UniProtKB-ARBA"/>
</dbReference>
<accession>A0ABD4SQK4</accession>
<dbReference type="FunFam" id="1.20.1640.10:FF:000001">
    <property type="entry name" value="Efflux pump membrane transporter"/>
    <property type="match status" value="1"/>
</dbReference>
<evidence type="ECO:0000256" key="9">
    <source>
        <dbReference type="RuleBase" id="RU364070"/>
    </source>
</evidence>
<keyword evidence="5 9" id="KW-0997">Cell inner membrane</keyword>
<feature type="transmembrane region" description="Helical" evidence="9">
    <location>
        <begin position="1004"/>
        <end position="1030"/>
    </location>
</feature>
<dbReference type="RefSeq" id="WP_239893969.1">
    <property type="nucleotide sequence ID" value="NZ_JAJAXM010000012.1"/>
</dbReference>
<dbReference type="Proteomes" id="UP001200247">
    <property type="component" value="Unassembled WGS sequence"/>
</dbReference>
<dbReference type="FunFam" id="3.30.2090.10:FF:000002">
    <property type="entry name" value="Efflux pump membrane transporter"/>
    <property type="match status" value="1"/>
</dbReference>
<evidence type="ECO:0000313" key="11">
    <source>
        <dbReference type="EMBL" id="MCG9025903.1"/>
    </source>
</evidence>
<dbReference type="InterPro" id="IPR001036">
    <property type="entry name" value="Acrflvin-R"/>
</dbReference>
<dbReference type="NCBIfam" id="NF000282">
    <property type="entry name" value="RND_permease_1"/>
    <property type="match status" value="1"/>
</dbReference>
<dbReference type="InterPro" id="IPR004764">
    <property type="entry name" value="MdtF-like"/>
</dbReference>
<dbReference type="Gene3D" id="1.20.1640.10">
    <property type="entry name" value="Multidrug efflux transporter AcrB transmembrane domain"/>
    <property type="match status" value="2"/>
</dbReference>
<dbReference type="Pfam" id="PF00873">
    <property type="entry name" value="ACR_tran"/>
    <property type="match status" value="1"/>
</dbReference>
<feature type="transmembrane region" description="Helical" evidence="9">
    <location>
        <begin position="437"/>
        <end position="458"/>
    </location>
</feature>
<dbReference type="Gene3D" id="3.30.70.1440">
    <property type="entry name" value="Multidrug efflux transporter AcrB pore domain"/>
    <property type="match status" value="1"/>
</dbReference>
<dbReference type="FunFam" id="3.30.70.1430:FF:000002">
    <property type="entry name" value="Efflux pump membrane transporter"/>
    <property type="match status" value="1"/>
</dbReference>
<dbReference type="SUPFAM" id="SSF82693">
    <property type="entry name" value="Multidrug efflux transporter AcrB pore domain, PN1, PN2, PC1 and PC2 subdomains"/>
    <property type="match status" value="3"/>
</dbReference>
<dbReference type="GO" id="GO:0042908">
    <property type="term" value="P:xenobiotic transport"/>
    <property type="evidence" value="ECO:0007669"/>
    <property type="project" value="UniProtKB-ARBA"/>
</dbReference>
<keyword evidence="8 9" id="KW-0472">Membrane</keyword>
<sequence length="1065" mass="114319">MARFFIDRPIFAWVIAIVIMLAGALSVLNLPVAQYPQIAPPTVQISATYPGASAKTVEDTVTQVIEQNMKGIDHLTYMSSTSDSSGSVEITLTFDANTNPDTAQVQVQNKLSLATPLLPQEVQRQGITVTKSATNFLMVMGFVSEDGSMSNTDLADYIAANVQDIIARVPGVGEVNLFGSQYAMRIWLDPARLQQYALTPADIRNAIQAQNAQVSAGQLGGTPALPGQQLNATVTAQSRLKTPAEFENILLRSTGNGANVYLKDVAKVELGSESYSHIARFNGKPAAGLGIKLATGANALDTAAALKAKVQDLQTFMPQGMKVVVPYDTTPFVKLSIESVVQTLFEAVILVFVVMYLFLQNFRATLIPTIAVPVVLLGTFGVLFAFGYSINTLTMFAMVLAIGLLVDDAIVVVENVERIMSEEGLSPREATRKSMDQITGALIGIALVLSAVFVPMAFFGGSTGVIYRQFSVTIVSAMVLSVIIALVLTPALCATLLKPVAKGHSSAESSIFGRIFIRFNRWLERLNGGTQNMASRMISRSVRYMVIYGLIVAGMAVMFMRLPSSFLPDEDQGMMFTMVQLPAGATQERTMEVVKQVEKHFLENETDSVASIFSVAGFSFAGNGQNMALGFVGLKDWKERKAADRKVQAVAGRAMGAFAGIKDAMAFAFAPPAVVELGNATGFDLQLQDRAGLGHDALMQARNQLLGMAAQNPALMAVRPNGQEDMPEYQLDIDFARAGALGLSTADINDALSTAWGGSYVNDFIDKGRVKKVYIQGEASTRMLPEDLNKWYVRNSTGEMVPFSAFASAHWTHGSPRLERYNGLPSVQIQGQAAPGHSTGEAMLAMEQLVAQLPAGIGYEWTGLSYQERMAGSQAPMLYALSILVIFLCLAALYESWSIPFSVMLVVPLGIIGALAAAMLFKLSNDVYFQVGLLTTIGLASKNAILIVEFAKDLAASGHSLLSAALTAVRLRLRPILMTSFAFILGVLPLAVSNGAGAGAQNALGIGVIGGMITGTVLAVIFVPLFFVVIRRVFDGQRHWLRPRDNLSAHEPPAADPTPSEENRP</sequence>
<feature type="transmembrane region" description="Helical" evidence="9">
    <location>
        <begin position="901"/>
        <end position="921"/>
    </location>
</feature>
<reference evidence="11 12" key="1">
    <citation type="submission" date="2021-10" db="EMBL/GenBank/DDBJ databases">
        <title>Whole-genome sequencing analysis of Laribacter hongkongensis: virulence gene profiles, carbohydrate-active enzyme prediction, and antimicrobial resistance characterization.</title>
        <authorList>
            <person name="Yuan P."/>
            <person name="Zhan Y."/>
            <person name="Chen D."/>
        </authorList>
    </citation>
    <scope>NUCLEOTIDE SEQUENCE [LARGE SCALE GENOMIC DNA]</scope>
    <source>
        <strain evidence="11 12">W67</strain>
    </source>
</reference>
<dbReference type="Gene3D" id="3.30.2090.10">
    <property type="entry name" value="Multidrug efflux transporter AcrB TolC docking domain, DN and DC subdomains"/>
    <property type="match status" value="2"/>
</dbReference>
<dbReference type="AlphaFoldDB" id="A0ABD4SQK4"/>
<feature type="transmembrane region" description="Helical" evidence="9">
    <location>
        <begin position="971"/>
        <end position="992"/>
    </location>
</feature>